<dbReference type="GO" id="GO:0090522">
    <property type="term" value="P:vesicle tethering involved in exocytosis"/>
    <property type="evidence" value="ECO:0007669"/>
    <property type="project" value="UniProtKB-UniRule"/>
</dbReference>
<evidence type="ECO:0000256" key="2">
    <source>
        <dbReference type="ARBA" id="ARBA00022448"/>
    </source>
</evidence>
<gene>
    <name evidence="9" type="primary">KAFR0J02810</name>
    <name evidence="9" type="ORF">KAFR_0J02810</name>
</gene>
<dbReference type="InterPro" id="IPR048359">
    <property type="entry name" value="EXOC6_Sec15_N"/>
</dbReference>
<dbReference type="PANTHER" id="PTHR12702">
    <property type="entry name" value="SEC15"/>
    <property type="match status" value="1"/>
</dbReference>
<reference evidence="9 10" key="1">
    <citation type="journal article" date="2011" name="Proc. Natl. Acad. Sci. U.S.A.">
        <title>Evolutionary erosion of yeast sex chromosomes by mating-type switching accidents.</title>
        <authorList>
            <person name="Gordon J.L."/>
            <person name="Armisen D."/>
            <person name="Proux-Wera E."/>
            <person name="Oheigeartaigh S.S."/>
            <person name="Byrne K.P."/>
            <person name="Wolfe K.H."/>
        </authorList>
    </citation>
    <scope>NUCLEOTIDE SEQUENCE [LARGE SCALE GENOMIC DNA]</scope>
    <source>
        <strain evidence="10">ATCC 22294 / BCRC 22015 / CBS 2517 / CECT 1963 / NBRC 1671 / NRRL Y-8276</strain>
    </source>
</reference>
<proteinExistence type="inferred from homology"/>
<dbReference type="Pfam" id="PF04091">
    <property type="entry name" value="Sec15_C"/>
    <property type="match status" value="1"/>
</dbReference>
<evidence type="ECO:0000256" key="4">
    <source>
        <dbReference type="ARBA" id="ARBA00023054"/>
    </source>
</evidence>
<feature type="compositionally biased region" description="Basic and acidic residues" evidence="6">
    <location>
        <begin position="886"/>
        <end position="897"/>
    </location>
</feature>
<comment type="similarity">
    <text evidence="1 5">Belongs to the SEC15 family.</text>
</comment>
<evidence type="ECO:0000256" key="6">
    <source>
        <dbReference type="SAM" id="MobiDB-lite"/>
    </source>
</evidence>
<feature type="compositionally biased region" description="Polar residues" evidence="6">
    <location>
        <begin position="857"/>
        <end position="885"/>
    </location>
</feature>
<dbReference type="Gene3D" id="1.10.357.30">
    <property type="entry name" value="Exocyst complex subunit Sec15 C-terminal domain, N-terminal subdomain"/>
    <property type="match status" value="1"/>
</dbReference>
<dbReference type="GO" id="GO:0006893">
    <property type="term" value="P:Golgi to plasma membrane transport"/>
    <property type="evidence" value="ECO:0007669"/>
    <property type="project" value="EnsemblFungi"/>
</dbReference>
<keyword evidence="4" id="KW-0175">Coiled coil</keyword>
<keyword evidence="2 5" id="KW-0813">Transport</keyword>
<dbReference type="InterPro" id="IPR007225">
    <property type="entry name" value="EXOC6/Sec15"/>
</dbReference>
<dbReference type="KEGG" id="kaf:KAFR_0J02810"/>
<dbReference type="InParanoid" id="H2B145"/>
<organism evidence="9 10">
    <name type="scientific">Kazachstania africana (strain ATCC 22294 / BCRC 22015 / CBS 2517 / CECT 1963 / NBRC 1671 / NRRL Y-8276)</name>
    <name type="common">Yeast</name>
    <name type="synonym">Kluyveromyces africanus</name>
    <dbReference type="NCBI Taxonomy" id="1071382"/>
    <lineage>
        <taxon>Eukaryota</taxon>
        <taxon>Fungi</taxon>
        <taxon>Dikarya</taxon>
        <taxon>Ascomycota</taxon>
        <taxon>Saccharomycotina</taxon>
        <taxon>Saccharomycetes</taxon>
        <taxon>Saccharomycetales</taxon>
        <taxon>Saccharomycetaceae</taxon>
        <taxon>Kazachstania</taxon>
    </lineage>
</organism>
<dbReference type="STRING" id="1071382.H2B145"/>
<dbReference type="PIRSF" id="PIRSF025007">
    <property type="entry name" value="Sec15"/>
    <property type="match status" value="1"/>
</dbReference>
<evidence type="ECO:0000256" key="5">
    <source>
        <dbReference type="PIRNR" id="PIRNR025007"/>
    </source>
</evidence>
<evidence type="ECO:0000259" key="7">
    <source>
        <dbReference type="Pfam" id="PF04091"/>
    </source>
</evidence>
<dbReference type="AlphaFoldDB" id="H2B145"/>
<dbReference type="InterPro" id="IPR042045">
    <property type="entry name" value="EXOC6/Sec15_C_dom1"/>
</dbReference>
<dbReference type="HOGENOM" id="CLU_009437_1_0_1"/>
<accession>H2B145</accession>
<dbReference type="Proteomes" id="UP000005220">
    <property type="component" value="Chromosome 10"/>
</dbReference>
<dbReference type="Gene3D" id="1.20.58.670">
    <property type="entry name" value="Dsl1p vesicle tethering complex, Tip20p subunit, domain D"/>
    <property type="match status" value="1"/>
</dbReference>
<feature type="region of interest" description="Disordered" evidence="6">
    <location>
        <begin position="849"/>
        <end position="897"/>
    </location>
</feature>
<dbReference type="GO" id="GO:0006886">
    <property type="term" value="P:intracellular protein transport"/>
    <property type="evidence" value="ECO:0007669"/>
    <property type="project" value="InterPro"/>
</dbReference>
<dbReference type="PANTHER" id="PTHR12702:SF0">
    <property type="entry name" value="EXOCYST COMPLEX COMPONENT 6"/>
    <property type="match status" value="1"/>
</dbReference>
<evidence type="ECO:0000256" key="1">
    <source>
        <dbReference type="ARBA" id="ARBA00007944"/>
    </source>
</evidence>
<feature type="region of interest" description="Disordered" evidence="6">
    <location>
        <begin position="776"/>
        <end position="797"/>
    </location>
</feature>
<dbReference type="GO" id="GO:0005935">
    <property type="term" value="C:cellular bud neck"/>
    <property type="evidence" value="ECO:0007669"/>
    <property type="project" value="EnsemblFungi"/>
</dbReference>
<feature type="domain" description="Exocyst complex subunit EXOC6/Sec15 C-terminal" evidence="7">
    <location>
        <begin position="459"/>
        <end position="851"/>
    </location>
</feature>
<dbReference type="GeneID" id="13883994"/>
<dbReference type="OrthoDB" id="10267033at2759"/>
<feature type="domain" description="Exocyst complex component EXOC6/Sec15 N-terminal" evidence="8">
    <location>
        <begin position="77"/>
        <end position="254"/>
    </location>
</feature>
<name>H2B145_KAZAF</name>
<evidence type="ECO:0000313" key="10">
    <source>
        <dbReference type="Proteomes" id="UP000005220"/>
    </source>
</evidence>
<dbReference type="eggNOG" id="KOG2176">
    <property type="taxonomic scope" value="Eukaryota"/>
</dbReference>
<comment type="function">
    <text evidence="5">Component of the exocyst complex involved in the docking of exocytic vesicles with fusion sites on the plasma membrane.</text>
</comment>
<protein>
    <recommendedName>
        <fullName evidence="5">Exocyst complex component SEC15</fullName>
    </recommendedName>
</protein>
<dbReference type="GO" id="GO:0000131">
    <property type="term" value="C:incipient cellular bud site"/>
    <property type="evidence" value="ECO:0007669"/>
    <property type="project" value="EnsemblFungi"/>
</dbReference>
<dbReference type="EMBL" id="HE650830">
    <property type="protein sequence ID" value="CCF60345.1"/>
    <property type="molecule type" value="Genomic_DNA"/>
</dbReference>
<keyword evidence="3 5" id="KW-0268">Exocytosis</keyword>
<dbReference type="FunCoup" id="H2B145">
    <property type="interactions" value="583"/>
</dbReference>
<dbReference type="InterPro" id="IPR042044">
    <property type="entry name" value="EXOC6PINT-1/Sec15/Tip20_C_dom2"/>
</dbReference>
<dbReference type="GO" id="GO:0005934">
    <property type="term" value="C:cellular bud tip"/>
    <property type="evidence" value="ECO:0007669"/>
    <property type="project" value="EnsemblFungi"/>
</dbReference>
<sequence>MEQEPWLTEEFQKILLSSATDNTSLQKDIGKSRNDSHLTDNRALDDTFDLNSQPIDKWVPFLRKSIEKDQLVQVIGELETSIDDNFQGLELQVIQDSQINDKLEKSINEVSNIQTSIEQNLSLEVQRFQKLLTQSTNELILQKQVFVNNKKTSLKISEAIILISKIVRILELSSKCQELITEKKFFKALQNLDNLEKLYLQEFKINYNFKFLKEIYDSIPFMKNVIKDECVNLIKSSFNSNLGKNLTEAGTKIFEHYRDEIVISWLEKRDSLHLNNFKFNSPVEISMRDQATTEEMNINNYFNLNELYDAIMIFKSLNELDDLLVDFNSEYEFRRTKIVHPITWKKNFGNVSSTPGDISLDAFAKNLTLEFLQEYLLKILGFLLYDLNLNKSTEFILVNNNYNATNEFWDNLMRRLQPYLQLYLQRAVEKEDEDNLINFKDFLGIYISILENYELDIGPLYNILIHDFSNYCELSISSMDKEFQILLNDDDFMPLLINDRNLCNKVIKICWMKEADLKLIESVNANQNDEEQFVVTLPFSPLYPMTCTLVKKVYSKLASFISTFYRHDLHSLNNILVKTIDSIFTDVVNNKIRSKLDSTSREEISQILINLDYFIIATKEFSNYMTLENIMQSPDIEISLNSIKRFKESRAYAETKLIELIDSKIYDILETVDLDWSSHEIRQDPDISIVDVAQFLEMMFASTLVNLPYSVQTLLIFREFDSLTRNLIDLLLHGTPDSISPESVLNFETDVRYLQDIIPKIFPSLKDEVAPLSLPEAQNIRPATPTTPNLNSSDPASIENNIKSLEETFIELNQCIELLKSKNSREFAEPEVRLRKYSRIKPENAALLLSKIRRSPSPGSESDSPNGGNNADSRSNFDGESNGNESKTDRFARLFRR</sequence>
<evidence type="ECO:0000259" key="8">
    <source>
        <dbReference type="Pfam" id="PF20651"/>
    </source>
</evidence>
<dbReference type="InterPro" id="IPR046361">
    <property type="entry name" value="EXOC6/Sec15_C"/>
</dbReference>
<dbReference type="RefSeq" id="XP_003959480.1">
    <property type="nucleotide sequence ID" value="XM_003959431.1"/>
</dbReference>
<feature type="compositionally biased region" description="Polar residues" evidence="6">
    <location>
        <begin position="784"/>
        <end position="797"/>
    </location>
</feature>
<evidence type="ECO:0000256" key="3">
    <source>
        <dbReference type="ARBA" id="ARBA00022483"/>
    </source>
</evidence>
<dbReference type="GO" id="GO:0000145">
    <property type="term" value="C:exocyst"/>
    <property type="evidence" value="ECO:0007669"/>
    <property type="project" value="UniProtKB-UniRule"/>
</dbReference>
<dbReference type="GO" id="GO:0031267">
    <property type="term" value="F:small GTPase binding"/>
    <property type="evidence" value="ECO:0007669"/>
    <property type="project" value="EnsemblFungi"/>
</dbReference>
<keyword evidence="10" id="KW-1185">Reference proteome</keyword>
<dbReference type="GO" id="GO:0016020">
    <property type="term" value="C:membrane"/>
    <property type="evidence" value="ECO:0007669"/>
    <property type="project" value="TreeGrafter"/>
</dbReference>
<dbReference type="Pfam" id="PF20651">
    <property type="entry name" value="EXOC6_Sec15_N"/>
    <property type="match status" value="1"/>
</dbReference>
<evidence type="ECO:0000313" key="9">
    <source>
        <dbReference type="EMBL" id="CCF60345.1"/>
    </source>
</evidence>